<dbReference type="PANTHER" id="PTHR43065:SF46">
    <property type="entry name" value="C4-DICARBOXYLATE TRANSPORT SENSOR PROTEIN DCTB"/>
    <property type="match status" value="1"/>
</dbReference>
<organism evidence="10 11">
    <name type="scientific">Acetonema longum DSM 6540</name>
    <dbReference type="NCBI Taxonomy" id="1009370"/>
    <lineage>
        <taxon>Bacteria</taxon>
        <taxon>Bacillati</taxon>
        <taxon>Bacillota</taxon>
        <taxon>Negativicutes</taxon>
        <taxon>Acetonemataceae</taxon>
        <taxon>Acetonema</taxon>
    </lineage>
</organism>
<keyword evidence="5" id="KW-0547">Nucleotide-binding</keyword>
<dbReference type="InterPro" id="IPR036890">
    <property type="entry name" value="HATPase_C_sf"/>
</dbReference>
<evidence type="ECO:0000256" key="2">
    <source>
        <dbReference type="ARBA" id="ARBA00012438"/>
    </source>
</evidence>
<protein>
    <recommendedName>
        <fullName evidence="2">histidine kinase</fullName>
        <ecNumber evidence="2">2.7.13.3</ecNumber>
    </recommendedName>
</protein>
<dbReference type="SUPFAM" id="SSF55874">
    <property type="entry name" value="ATPase domain of HSP90 chaperone/DNA topoisomerase II/histidine kinase"/>
    <property type="match status" value="1"/>
</dbReference>
<keyword evidence="4" id="KW-0808">Transferase</keyword>
<accession>F7NHW5</accession>
<keyword evidence="6 10" id="KW-0418">Kinase</keyword>
<keyword evidence="3" id="KW-0597">Phosphoprotein</keyword>
<evidence type="ECO:0000256" key="3">
    <source>
        <dbReference type="ARBA" id="ARBA00022553"/>
    </source>
</evidence>
<evidence type="ECO:0000256" key="1">
    <source>
        <dbReference type="ARBA" id="ARBA00000085"/>
    </source>
</evidence>
<reference evidence="10 11" key="1">
    <citation type="journal article" date="2011" name="EMBO J.">
        <title>Structural diversity of bacterial flagellar motors.</title>
        <authorList>
            <person name="Chen S."/>
            <person name="Beeby M."/>
            <person name="Murphy G.E."/>
            <person name="Leadbetter J.R."/>
            <person name="Hendrixson D.R."/>
            <person name="Briegel A."/>
            <person name="Li Z."/>
            <person name="Shi J."/>
            <person name="Tocheva E.I."/>
            <person name="Muller A."/>
            <person name="Dobro M.J."/>
            <person name="Jensen G.J."/>
        </authorList>
    </citation>
    <scope>NUCLEOTIDE SEQUENCE [LARGE SCALE GENOMIC DNA]</scope>
    <source>
        <strain evidence="10 11">DSM 6540</strain>
    </source>
</reference>
<dbReference type="AlphaFoldDB" id="F7NHW5"/>
<dbReference type="InterPro" id="IPR003594">
    <property type="entry name" value="HATPase_dom"/>
</dbReference>
<dbReference type="STRING" id="1009370.ALO_08315"/>
<evidence type="ECO:0000256" key="5">
    <source>
        <dbReference type="ARBA" id="ARBA00022741"/>
    </source>
</evidence>
<comment type="caution">
    <text evidence="10">The sequence shown here is derived from an EMBL/GenBank/DDBJ whole genome shotgun (WGS) entry which is preliminary data.</text>
</comment>
<gene>
    <name evidence="10" type="ORF">ALO_08315</name>
</gene>
<dbReference type="Gene3D" id="3.30.565.10">
    <property type="entry name" value="Histidine kinase-like ATPase, C-terminal domain"/>
    <property type="match status" value="1"/>
</dbReference>
<dbReference type="RefSeq" id="WP_004094557.1">
    <property type="nucleotide sequence ID" value="NZ_AFGF01000060.1"/>
</dbReference>
<comment type="catalytic activity">
    <reaction evidence="1">
        <text>ATP + protein L-histidine = ADP + protein N-phospho-L-histidine.</text>
        <dbReference type="EC" id="2.7.13.3"/>
    </reaction>
</comment>
<evidence type="ECO:0000256" key="8">
    <source>
        <dbReference type="ARBA" id="ARBA00023012"/>
    </source>
</evidence>
<dbReference type="PROSITE" id="PS50109">
    <property type="entry name" value="HIS_KIN"/>
    <property type="match status" value="1"/>
</dbReference>
<dbReference type="PANTHER" id="PTHR43065">
    <property type="entry name" value="SENSOR HISTIDINE KINASE"/>
    <property type="match status" value="1"/>
</dbReference>
<dbReference type="GO" id="GO:0005524">
    <property type="term" value="F:ATP binding"/>
    <property type="evidence" value="ECO:0007669"/>
    <property type="project" value="UniProtKB-KW"/>
</dbReference>
<feature type="domain" description="Histidine kinase" evidence="9">
    <location>
        <begin position="42"/>
        <end position="247"/>
    </location>
</feature>
<dbReference type="EC" id="2.7.13.3" evidence="2"/>
<evidence type="ECO:0000256" key="7">
    <source>
        <dbReference type="ARBA" id="ARBA00022840"/>
    </source>
</evidence>
<evidence type="ECO:0000259" key="9">
    <source>
        <dbReference type="PROSITE" id="PS50109"/>
    </source>
</evidence>
<keyword evidence="7" id="KW-0067">ATP-binding</keyword>
<dbReference type="Pfam" id="PF00512">
    <property type="entry name" value="HisKA"/>
    <property type="match status" value="1"/>
</dbReference>
<name>F7NHW5_9FIRM</name>
<evidence type="ECO:0000313" key="10">
    <source>
        <dbReference type="EMBL" id="EGO64344.1"/>
    </source>
</evidence>
<dbReference type="EMBL" id="AFGF01000060">
    <property type="protein sequence ID" value="EGO64344.1"/>
    <property type="molecule type" value="Genomic_DNA"/>
</dbReference>
<sequence length="250" mass="27543">MFVKLAENLKPPPKRIGTHYGKTRIAAGRVCRQELIGQIAIGVAHEIRNPLTVIKGYLQFLEHKPASRLPETLDIILQEVDRIEALLADFISVARNKAIVKKPENLNRILEEYYPVMAAYAASYSIAVELSLGERIPVLDLSQPEIQQLVMHLVRNGVEAMPAAGRLAVGTVREAGVVVLYIRDEGIGIPAEQLERIFDPFYTTKAGSTGLGLAIVLGIAERHQGKIEILSQVNVGTTLRILFPISRAQL</sequence>
<dbReference type="eggNOG" id="COG3852">
    <property type="taxonomic scope" value="Bacteria"/>
</dbReference>
<evidence type="ECO:0000313" key="11">
    <source>
        <dbReference type="Proteomes" id="UP000003240"/>
    </source>
</evidence>
<dbReference type="InterPro" id="IPR036097">
    <property type="entry name" value="HisK_dim/P_sf"/>
</dbReference>
<dbReference type="OrthoDB" id="9796330at2"/>
<dbReference type="Gene3D" id="1.10.287.130">
    <property type="match status" value="1"/>
</dbReference>
<dbReference type="InterPro" id="IPR003661">
    <property type="entry name" value="HisK_dim/P_dom"/>
</dbReference>
<dbReference type="CDD" id="cd00082">
    <property type="entry name" value="HisKA"/>
    <property type="match status" value="1"/>
</dbReference>
<dbReference type="PRINTS" id="PR00344">
    <property type="entry name" value="BCTRLSENSOR"/>
</dbReference>
<evidence type="ECO:0000256" key="4">
    <source>
        <dbReference type="ARBA" id="ARBA00022679"/>
    </source>
</evidence>
<dbReference type="Proteomes" id="UP000003240">
    <property type="component" value="Unassembled WGS sequence"/>
</dbReference>
<proteinExistence type="predicted"/>
<keyword evidence="8" id="KW-0902">Two-component regulatory system</keyword>
<evidence type="ECO:0000256" key="6">
    <source>
        <dbReference type="ARBA" id="ARBA00022777"/>
    </source>
</evidence>
<dbReference type="Pfam" id="PF02518">
    <property type="entry name" value="HATPase_c"/>
    <property type="match status" value="1"/>
</dbReference>
<keyword evidence="11" id="KW-1185">Reference proteome</keyword>
<dbReference type="SMART" id="SM00387">
    <property type="entry name" value="HATPase_c"/>
    <property type="match status" value="1"/>
</dbReference>
<dbReference type="SMART" id="SM00388">
    <property type="entry name" value="HisKA"/>
    <property type="match status" value="1"/>
</dbReference>
<dbReference type="InterPro" id="IPR005467">
    <property type="entry name" value="His_kinase_dom"/>
</dbReference>
<dbReference type="InterPro" id="IPR004358">
    <property type="entry name" value="Sig_transdc_His_kin-like_C"/>
</dbReference>
<dbReference type="GO" id="GO:0000155">
    <property type="term" value="F:phosphorelay sensor kinase activity"/>
    <property type="evidence" value="ECO:0007669"/>
    <property type="project" value="InterPro"/>
</dbReference>
<dbReference type="SUPFAM" id="SSF47384">
    <property type="entry name" value="Homodimeric domain of signal transducing histidine kinase"/>
    <property type="match status" value="1"/>
</dbReference>